<feature type="region of interest" description="Disordered" evidence="3">
    <location>
        <begin position="20"/>
        <end position="47"/>
    </location>
</feature>
<reference evidence="6" key="1">
    <citation type="submission" date="2020-09" db="EMBL/GenBank/DDBJ databases">
        <title>Genome-Enabled Discovery of Anthraquinone Biosynthesis in Senna tora.</title>
        <authorList>
            <person name="Kang S.-H."/>
            <person name="Pandey R.P."/>
            <person name="Lee C.-M."/>
            <person name="Sim J.-S."/>
            <person name="Jeong J.-T."/>
            <person name="Choi B.-S."/>
            <person name="Jung M."/>
            <person name="Ginzburg D."/>
            <person name="Zhao K."/>
            <person name="Won S.Y."/>
            <person name="Oh T.-J."/>
            <person name="Yu Y."/>
            <person name="Kim N.-H."/>
            <person name="Lee O.R."/>
            <person name="Lee T.-H."/>
            <person name="Bashyal P."/>
            <person name="Kim T.-S."/>
            <person name="Lee W.-H."/>
            <person name="Kawkins C."/>
            <person name="Kim C.-K."/>
            <person name="Kim J.S."/>
            <person name="Ahn B.O."/>
            <person name="Rhee S.Y."/>
            <person name="Sohng J.K."/>
        </authorList>
    </citation>
    <scope>NUCLEOTIDE SEQUENCE</scope>
    <source>
        <tissue evidence="6">Leaf</tissue>
    </source>
</reference>
<feature type="domain" description="LOB" evidence="4">
    <location>
        <begin position="221"/>
        <end position="271"/>
    </location>
</feature>
<evidence type="ECO:0000256" key="2">
    <source>
        <dbReference type="SAM" id="Coils"/>
    </source>
</evidence>
<comment type="caution">
    <text evidence="6">The sequence shown here is derived from an EMBL/GenBank/DDBJ whole genome shotgun (WGS) entry which is preliminary data.</text>
</comment>
<dbReference type="EMBL" id="JAAIUW010000007">
    <property type="protein sequence ID" value="KAF7822477.1"/>
    <property type="molecule type" value="Genomic_DNA"/>
</dbReference>
<evidence type="ECO:0000259" key="5">
    <source>
        <dbReference type="Pfam" id="PF10453"/>
    </source>
</evidence>
<evidence type="ECO:0000259" key="4">
    <source>
        <dbReference type="Pfam" id="PF03195"/>
    </source>
</evidence>
<evidence type="ECO:0000256" key="1">
    <source>
        <dbReference type="ARBA" id="ARBA00005474"/>
    </source>
</evidence>
<dbReference type="InterPro" id="IPR039136">
    <property type="entry name" value="NUFIP1-like"/>
</dbReference>
<dbReference type="GO" id="GO:0003723">
    <property type="term" value="F:RNA binding"/>
    <property type="evidence" value="ECO:0007669"/>
    <property type="project" value="InterPro"/>
</dbReference>
<dbReference type="InterPro" id="IPR019496">
    <property type="entry name" value="NUFIP1_cons_dom"/>
</dbReference>
<evidence type="ECO:0000256" key="3">
    <source>
        <dbReference type="SAM" id="MobiDB-lite"/>
    </source>
</evidence>
<dbReference type="Proteomes" id="UP000634136">
    <property type="component" value="Unassembled WGS sequence"/>
</dbReference>
<comment type="similarity">
    <text evidence="1">Belongs to the LOB domain-containing protein family.</text>
</comment>
<evidence type="ECO:0000313" key="7">
    <source>
        <dbReference type="Proteomes" id="UP000634136"/>
    </source>
</evidence>
<dbReference type="InterPro" id="IPR004883">
    <property type="entry name" value="LOB"/>
</dbReference>
<accession>A0A834THV2</accession>
<dbReference type="Pfam" id="PF03195">
    <property type="entry name" value="LOB"/>
    <property type="match status" value="1"/>
</dbReference>
<name>A0A834THV2_9FABA</name>
<keyword evidence="2" id="KW-0175">Coiled coil</keyword>
<dbReference type="Pfam" id="PF10453">
    <property type="entry name" value="NUFIP1"/>
    <property type="match status" value="1"/>
</dbReference>
<gene>
    <name evidence="6" type="ORF">G2W53_020621</name>
</gene>
<sequence>MVRSLSVTYTEQEIQQWREARRKNYPSKNNFEKKQSGRQNGSKVVNREDLRRELKEILAKQAALGVEVAEIPTHYLRDPQNNCVKGEEKRNFANKRKFQNKFDRRTDRQDQYSNKQKIAKKNFPNAPTLLQKLLSADIRRDKRHLFQAFRFMRASFCEEDAARIVYLRLIFQLINPTNLPAFIRFSGLVMSTKCFRFLPFHSFISYNLPNYSLLKGWDDEELGEEQRSDAVSSMVYEAKARMRDPVYGCVGAISSLQQQVDELQTQLAQAQAEVLHMRVMATQSPLPLPNSNSSSTNSFFPIHIPDSFWSC</sequence>
<dbReference type="PANTHER" id="PTHR13309">
    <property type="entry name" value="NUCLEAR FRAGILE X MENTAL RETARDATION PROTEIN INTERACTING PROTEIN 1"/>
    <property type="match status" value="1"/>
</dbReference>
<feature type="domain" description="FMR1-interacting protein 1 conserved" evidence="5">
    <location>
        <begin position="8"/>
        <end position="43"/>
    </location>
</feature>
<evidence type="ECO:0000313" key="6">
    <source>
        <dbReference type="EMBL" id="KAF7822477.1"/>
    </source>
</evidence>
<feature type="coiled-coil region" evidence="2">
    <location>
        <begin position="253"/>
        <end position="280"/>
    </location>
</feature>
<protein>
    <submittedName>
        <fullName evidence="6">Nuclear fragile X mental retardation-interacting protein</fullName>
    </submittedName>
</protein>
<dbReference type="PANTHER" id="PTHR13309:SF0">
    <property type="entry name" value="FMR1-INTERACTING PROTEIN NUFIP1"/>
    <property type="match status" value="1"/>
</dbReference>
<dbReference type="GO" id="GO:0000492">
    <property type="term" value="P:box C/D snoRNP assembly"/>
    <property type="evidence" value="ECO:0007669"/>
    <property type="project" value="TreeGrafter"/>
</dbReference>
<dbReference type="OrthoDB" id="273070at2759"/>
<keyword evidence="7" id="KW-1185">Reference proteome</keyword>
<proteinExistence type="inferred from homology"/>
<dbReference type="AlphaFoldDB" id="A0A834THV2"/>
<dbReference type="GO" id="GO:0005634">
    <property type="term" value="C:nucleus"/>
    <property type="evidence" value="ECO:0007669"/>
    <property type="project" value="TreeGrafter"/>
</dbReference>
<organism evidence="6 7">
    <name type="scientific">Senna tora</name>
    <dbReference type="NCBI Taxonomy" id="362788"/>
    <lineage>
        <taxon>Eukaryota</taxon>
        <taxon>Viridiplantae</taxon>
        <taxon>Streptophyta</taxon>
        <taxon>Embryophyta</taxon>
        <taxon>Tracheophyta</taxon>
        <taxon>Spermatophyta</taxon>
        <taxon>Magnoliopsida</taxon>
        <taxon>eudicotyledons</taxon>
        <taxon>Gunneridae</taxon>
        <taxon>Pentapetalae</taxon>
        <taxon>rosids</taxon>
        <taxon>fabids</taxon>
        <taxon>Fabales</taxon>
        <taxon>Fabaceae</taxon>
        <taxon>Caesalpinioideae</taxon>
        <taxon>Cassia clade</taxon>
        <taxon>Senna</taxon>
    </lineage>
</organism>